<keyword evidence="4" id="KW-0964">Secreted</keyword>
<keyword evidence="7" id="KW-0378">Hydrolase</keyword>
<keyword evidence="5" id="KW-0645">Protease</keyword>
<dbReference type="Ensembl" id="ENSPRET00000016794.1">
    <property type="protein sequence ID" value="ENSPREP00000016614.1"/>
    <property type="gene ID" value="ENSPREG00000011225.1"/>
</dbReference>
<evidence type="ECO:0000256" key="17">
    <source>
        <dbReference type="ARBA" id="ARBA00038868"/>
    </source>
</evidence>
<keyword evidence="10" id="KW-0333">Golgi apparatus</keyword>
<dbReference type="AlphaFoldDB" id="A0A3P9P482"/>
<dbReference type="Gene3D" id="2.40.10.10">
    <property type="entry name" value="Trypsin-like serine proteases"/>
    <property type="match status" value="2"/>
</dbReference>
<dbReference type="GO" id="GO:0005783">
    <property type="term" value="C:endoplasmic reticulum"/>
    <property type="evidence" value="ECO:0007669"/>
    <property type="project" value="UniProtKB-SubCell"/>
</dbReference>
<dbReference type="InterPro" id="IPR050127">
    <property type="entry name" value="Serine_Proteases_S1"/>
</dbReference>
<dbReference type="SMART" id="SM00020">
    <property type="entry name" value="Tryp_SPc"/>
    <property type="match status" value="1"/>
</dbReference>
<dbReference type="PRINTS" id="PR00722">
    <property type="entry name" value="CHYMOTRYPSIN"/>
</dbReference>
<evidence type="ECO:0000256" key="22">
    <source>
        <dbReference type="ARBA" id="ARBA00042906"/>
    </source>
</evidence>
<evidence type="ECO:0000256" key="2">
    <source>
        <dbReference type="ARBA" id="ARBA00004555"/>
    </source>
</evidence>
<dbReference type="GO" id="GO:0005794">
    <property type="term" value="C:Golgi apparatus"/>
    <property type="evidence" value="ECO:0007669"/>
    <property type="project" value="UniProtKB-SubCell"/>
</dbReference>
<comment type="function">
    <text evidence="16">Protein C is a vitamin K-dependent serine protease that regulates blood coagulation by inactivating factors Va and VIIIa in the presence of calcium ions and phospholipids. Exerts a protective effect on the endothelial cell barrier function.</text>
</comment>
<protein>
    <recommendedName>
        <fullName evidence="19">Vitamin K-dependent protein C</fullName>
        <ecNumber evidence="17">3.4.21.4</ecNumber>
        <ecNumber evidence="18">3.4.21.69</ecNumber>
    </recommendedName>
    <alternativeName>
        <fullName evidence="22">Anticoagulant protein C</fullName>
    </alternativeName>
    <alternativeName>
        <fullName evidence="20">Autoprothrombin IIA</fullName>
    </alternativeName>
    <alternativeName>
        <fullName evidence="21">Blood coagulation factor XIV</fullName>
    </alternativeName>
</protein>
<dbReference type="EC" id="3.4.21.4" evidence="17"/>
<evidence type="ECO:0000256" key="16">
    <source>
        <dbReference type="ARBA" id="ARBA00037553"/>
    </source>
</evidence>
<evidence type="ECO:0000256" key="20">
    <source>
        <dbReference type="ARBA" id="ARBA00041306"/>
    </source>
</evidence>
<evidence type="ECO:0000256" key="18">
    <source>
        <dbReference type="ARBA" id="ARBA00038995"/>
    </source>
</evidence>
<keyword evidence="11" id="KW-0094">Blood coagulation</keyword>
<keyword evidence="12" id="KW-1015">Disulfide bond</keyword>
<dbReference type="InterPro" id="IPR001314">
    <property type="entry name" value="Peptidase_S1A"/>
</dbReference>
<evidence type="ECO:0000256" key="8">
    <source>
        <dbReference type="ARBA" id="ARBA00022824"/>
    </source>
</evidence>
<name>A0A3P9P482_POERE</name>
<evidence type="ECO:0000256" key="19">
    <source>
        <dbReference type="ARBA" id="ARBA00040219"/>
    </source>
</evidence>
<keyword evidence="23" id="KW-0472">Membrane</keyword>
<dbReference type="STRING" id="8081.ENSPREP00000016614"/>
<evidence type="ECO:0000256" key="4">
    <source>
        <dbReference type="ARBA" id="ARBA00022525"/>
    </source>
</evidence>
<evidence type="ECO:0000256" key="15">
    <source>
        <dbReference type="ARBA" id="ARBA00036320"/>
    </source>
</evidence>
<dbReference type="GO" id="GO:0005615">
    <property type="term" value="C:extracellular space"/>
    <property type="evidence" value="ECO:0007669"/>
    <property type="project" value="TreeGrafter"/>
</dbReference>
<dbReference type="GO" id="GO:0007596">
    <property type="term" value="P:blood coagulation"/>
    <property type="evidence" value="ECO:0007669"/>
    <property type="project" value="UniProtKB-KW"/>
</dbReference>
<dbReference type="InterPro" id="IPR001254">
    <property type="entry name" value="Trypsin_dom"/>
</dbReference>
<evidence type="ECO:0000256" key="9">
    <source>
        <dbReference type="ARBA" id="ARBA00022825"/>
    </source>
</evidence>
<evidence type="ECO:0000256" key="14">
    <source>
        <dbReference type="ARBA" id="ARBA00036045"/>
    </source>
</evidence>
<evidence type="ECO:0000256" key="21">
    <source>
        <dbReference type="ARBA" id="ARBA00042403"/>
    </source>
</evidence>
<keyword evidence="23" id="KW-0812">Transmembrane</keyword>
<evidence type="ECO:0000256" key="6">
    <source>
        <dbReference type="ARBA" id="ARBA00022696"/>
    </source>
</evidence>
<comment type="catalytic activity">
    <reaction evidence="14">
        <text>Degradation of blood coagulation factors Va and VIIIa.</text>
        <dbReference type="EC" id="3.4.21.69"/>
    </reaction>
</comment>
<feature type="transmembrane region" description="Helical" evidence="23">
    <location>
        <begin position="12"/>
        <end position="31"/>
    </location>
</feature>
<dbReference type="EC" id="3.4.21.69" evidence="18"/>
<dbReference type="SUPFAM" id="SSF50494">
    <property type="entry name" value="Trypsin-like serine proteases"/>
    <property type="match status" value="1"/>
</dbReference>
<reference evidence="25" key="3">
    <citation type="submission" date="2025-09" db="UniProtKB">
        <authorList>
            <consortium name="Ensembl"/>
        </authorList>
    </citation>
    <scope>IDENTIFICATION</scope>
    <source>
        <strain evidence="25">Guanapo</strain>
    </source>
</reference>
<evidence type="ECO:0000259" key="24">
    <source>
        <dbReference type="PROSITE" id="PS50240"/>
    </source>
</evidence>
<evidence type="ECO:0000256" key="11">
    <source>
        <dbReference type="ARBA" id="ARBA00023084"/>
    </source>
</evidence>
<evidence type="ECO:0000256" key="3">
    <source>
        <dbReference type="ARBA" id="ARBA00004613"/>
    </source>
</evidence>
<evidence type="ECO:0000256" key="13">
    <source>
        <dbReference type="ARBA" id="ARBA00023180"/>
    </source>
</evidence>
<comment type="subcellular location">
    <subcellularLocation>
        <location evidence="1">Endoplasmic reticulum</location>
    </subcellularLocation>
    <subcellularLocation>
        <location evidence="2">Golgi apparatus</location>
    </subcellularLocation>
    <subcellularLocation>
        <location evidence="3">Secreted</location>
    </subcellularLocation>
</comment>
<evidence type="ECO:0000256" key="5">
    <source>
        <dbReference type="ARBA" id="ARBA00022670"/>
    </source>
</evidence>
<evidence type="ECO:0000256" key="1">
    <source>
        <dbReference type="ARBA" id="ARBA00004240"/>
    </source>
</evidence>
<dbReference type="PANTHER" id="PTHR24264:SF83">
    <property type="entry name" value="COMPLEMENT FACTOR I"/>
    <property type="match status" value="1"/>
</dbReference>
<dbReference type="Pfam" id="PF00089">
    <property type="entry name" value="Trypsin"/>
    <property type="match status" value="1"/>
</dbReference>
<dbReference type="GO" id="GO:0004252">
    <property type="term" value="F:serine-type endopeptidase activity"/>
    <property type="evidence" value="ECO:0007669"/>
    <property type="project" value="UniProtKB-EC"/>
</dbReference>
<evidence type="ECO:0000256" key="23">
    <source>
        <dbReference type="SAM" id="Phobius"/>
    </source>
</evidence>
<dbReference type="CDD" id="cd00190">
    <property type="entry name" value="Tryp_SPc"/>
    <property type="match status" value="1"/>
</dbReference>
<dbReference type="GeneTree" id="ENSGT00940000157473"/>
<dbReference type="Proteomes" id="UP000242638">
    <property type="component" value="Unassembled WGS sequence"/>
</dbReference>
<reference evidence="25" key="2">
    <citation type="submission" date="2025-08" db="UniProtKB">
        <authorList>
            <consortium name="Ensembl"/>
        </authorList>
    </citation>
    <scope>IDENTIFICATION</scope>
    <source>
        <strain evidence="25">Guanapo</strain>
    </source>
</reference>
<dbReference type="PROSITE" id="PS50240">
    <property type="entry name" value="TRYPSIN_DOM"/>
    <property type="match status" value="1"/>
</dbReference>
<evidence type="ECO:0000313" key="26">
    <source>
        <dbReference type="Proteomes" id="UP000242638"/>
    </source>
</evidence>
<dbReference type="InterPro" id="IPR043504">
    <property type="entry name" value="Peptidase_S1_PA_chymotrypsin"/>
</dbReference>
<dbReference type="InterPro" id="IPR009003">
    <property type="entry name" value="Peptidase_S1_PA"/>
</dbReference>
<evidence type="ECO:0000256" key="12">
    <source>
        <dbReference type="ARBA" id="ARBA00023157"/>
    </source>
</evidence>
<sequence length="300" mass="33602">IVLKRLMLFIETYLLKVVWLLFLHYFVYFIFRIIGGNDAAEHTIPWQAFINVGYSRGGGMIIADRWILTAAHMVVINGQIYLGLADVPQILETPSLNATAVHVHRQYNNPNGLNYDHDIALIKLKDPVTFKAAIMPLCLPSKNDTYDTGMMGLVSGFGITDKGNYLRFLTNKLKYVHIPVVEQQRCSNSLRGTPRTKKPILTDNMFCAGTPEGGKDSCIGDDGSGFTLQSENGRFWAAGIVSWGFRCGQKGTYGFYTKVANYVDWINKIMVGKVIVKCNVKMDNKSVFLSKQPVETQKSN</sequence>
<keyword evidence="8" id="KW-0256">Endoplasmic reticulum</keyword>
<proteinExistence type="predicted"/>
<comment type="catalytic activity">
    <reaction evidence="15">
        <text>Preferential cleavage: Arg-|-Xaa, Lys-|-Xaa.</text>
        <dbReference type="EC" id="3.4.21.4"/>
    </reaction>
</comment>
<keyword evidence="13" id="KW-0325">Glycoprotein</keyword>
<evidence type="ECO:0000256" key="7">
    <source>
        <dbReference type="ARBA" id="ARBA00022801"/>
    </source>
</evidence>
<keyword evidence="6" id="KW-0356">Hemostasis</keyword>
<keyword evidence="9" id="KW-0720">Serine protease</keyword>
<feature type="domain" description="Peptidase S1" evidence="24">
    <location>
        <begin position="33"/>
        <end position="271"/>
    </location>
</feature>
<keyword evidence="26" id="KW-1185">Reference proteome</keyword>
<dbReference type="PANTHER" id="PTHR24264">
    <property type="entry name" value="TRYPSIN-RELATED"/>
    <property type="match status" value="1"/>
</dbReference>
<organism evidence="25 26">
    <name type="scientific">Poecilia reticulata</name>
    <name type="common">Guppy</name>
    <name type="synonym">Acanthophacelus reticulatus</name>
    <dbReference type="NCBI Taxonomy" id="8081"/>
    <lineage>
        <taxon>Eukaryota</taxon>
        <taxon>Metazoa</taxon>
        <taxon>Chordata</taxon>
        <taxon>Craniata</taxon>
        <taxon>Vertebrata</taxon>
        <taxon>Euteleostomi</taxon>
        <taxon>Actinopterygii</taxon>
        <taxon>Neopterygii</taxon>
        <taxon>Teleostei</taxon>
        <taxon>Neoteleostei</taxon>
        <taxon>Acanthomorphata</taxon>
        <taxon>Ovalentaria</taxon>
        <taxon>Atherinomorphae</taxon>
        <taxon>Cyprinodontiformes</taxon>
        <taxon>Poeciliidae</taxon>
        <taxon>Poeciliinae</taxon>
        <taxon>Poecilia</taxon>
    </lineage>
</organism>
<dbReference type="FunFam" id="2.40.10.10:FF:000011">
    <property type="entry name" value="Coagulation factor X"/>
    <property type="match status" value="1"/>
</dbReference>
<keyword evidence="23" id="KW-1133">Transmembrane helix</keyword>
<evidence type="ECO:0000256" key="10">
    <source>
        <dbReference type="ARBA" id="ARBA00023034"/>
    </source>
</evidence>
<accession>A0A3P9P482</accession>
<reference evidence="26" key="1">
    <citation type="submission" date="2013-11" db="EMBL/GenBank/DDBJ databases">
        <title>The genomic landscape of the Guanapo guppy.</title>
        <authorList>
            <person name="Kuenstner A."/>
            <person name="Dreyer C."/>
        </authorList>
    </citation>
    <scope>NUCLEOTIDE SEQUENCE</scope>
    <source>
        <strain evidence="26">Guanapo</strain>
    </source>
</reference>
<evidence type="ECO:0000313" key="25">
    <source>
        <dbReference type="Ensembl" id="ENSPREP00000016614.1"/>
    </source>
</evidence>
<dbReference type="GO" id="GO:0006508">
    <property type="term" value="P:proteolysis"/>
    <property type="evidence" value="ECO:0007669"/>
    <property type="project" value="UniProtKB-KW"/>
</dbReference>